<evidence type="ECO:0000256" key="7">
    <source>
        <dbReference type="ARBA" id="ARBA00022777"/>
    </source>
</evidence>
<feature type="domain" description="PAS" evidence="15">
    <location>
        <begin position="150"/>
        <end position="220"/>
    </location>
</feature>
<evidence type="ECO:0000313" key="18">
    <source>
        <dbReference type="Proteomes" id="UP000738376"/>
    </source>
</evidence>
<dbReference type="EMBL" id="JAAVJL010000004">
    <property type="protein sequence ID" value="NMF60810.1"/>
    <property type="molecule type" value="Genomic_DNA"/>
</dbReference>
<dbReference type="InterPro" id="IPR001610">
    <property type="entry name" value="PAC"/>
</dbReference>
<dbReference type="RefSeq" id="WP_169365749.1">
    <property type="nucleotide sequence ID" value="NZ_JAAVJL010000004.1"/>
</dbReference>
<dbReference type="CDD" id="cd00082">
    <property type="entry name" value="HisKA"/>
    <property type="match status" value="1"/>
</dbReference>
<dbReference type="InterPro" id="IPR011006">
    <property type="entry name" value="CheY-like_superfamily"/>
</dbReference>
<keyword evidence="7" id="KW-0418">Kinase</keyword>
<accession>A0ABX1M0S8</accession>
<evidence type="ECO:0000256" key="2">
    <source>
        <dbReference type="ARBA" id="ARBA00004141"/>
    </source>
</evidence>
<dbReference type="InterPro" id="IPR050351">
    <property type="entry name" value="BphY/WalK/GraS-like"/>
</dbReference>
<dbReference type="InterPro" id="IPR000014">
    <property type="entry name" value="PAS"/>
</dbReference>
<dbReference type="CDD" id="cd00130">
    <property type="entry name" value="PAS"/>
    <property type="match status" value="1"/>
</dbReference>
<evidence type="ECO:0000259" key="16">
    <source>
        <dbReference type="PROSITE" id="PS50113"/>
    </source>
</evidence>
<dbReference type="SUPFAM" id="SSF52172">
    <property type="entry name" value="CheY-like"/>
    <property type="match status" value="1"/>
</dbReference>
<keyword evidence="10" id="KW-0902">Two-component regulatory system</keyword>
<keyword evidence="13" id="KW-0175">Coiled coil</keyword>
<evidence type="ECO:0000256" key="10">
    <source>
        <dbReference type="ARBA" id="ARBA00023012"/>
    </source>
</evidence>
<reference evidence="17 18" key="1">
    <citation type="submission" date="2020-03" db="EMBL/GenBank/DDBJ databases">
        <title>Draft Genome Sequence of 2-Methylisoborneol Producing Pseudanabaena yagii Strain GIHE-NHR1 Isolated from North Han River in South Korea.</title>
        <authorList>
            <person name="Jeong J."/>
        </authorList>
    </citation>
    <scope>NUCLEOTIDE SEQUENCE [LARGE SCALE GENOMIC DNA]</scope>
    <source>
        <strain evidence="17 18">GIHE-NHR1</strain>
    </source>
</reference>
<protein>
    <recommendedName>
        <fullName evidence="3">histidine kinase</fullName>
        <ecNumber evidence="3">2.7.13.3</ecNumber>
    </recommendedName>
</protein>
<evidence type="ECO:0000256" key="3">
    <source>
        <dbReference type="ARBA" id="ARBA00012438"/>
    </source>
</evidence>
<feature type="coiled-coil region" evidence="13">
    <location>
        <begin position="278"/>
        <end position="305"/>
    </location>
</feature>
<dbReference type="Gene3D" id="3.30.450.20">
    <property type="entry name" value="PAS domain"/>
    <property type="match status" value="1"/>
</dbReference>
<keyword evidence="9" id="KW-1133">Transmembrane helix</keyword>
<dbReference type="PROSITE" id="PS50112">
    <property type="entry name" value="PAS"/>
    <property type="match status" value="1"/>
</dbReference>
<keyword evidence="5" id="KW-0812">Transmembrane</keyword>
<dbReference type="SMART" id="SM00091">
    <property type="entry name" value="PAS"/>
    <property type="match status" value="1"/>
</dbReference>
<name>A0ABX1M0S8_9CYAN</name>
<comment type="catalytic activity">
    <reaction evidence="1">
        <text>ATP + protein L-histidine = ADP + protein N-phospho-L-histidine.</text>
        <dbReference type="EC" id="2.7.13.3"/>
    </reaction>
</comment>
<evidence type="ECO:0000256" key="13">
    <source>
        <dbReference type="SAM" id="Coils"/>
    </source>
</evidence>
<evidence type="ECO:0000256" key="6">
    <source>
        <dbReference type="ARBA" id="ARBA00022741"/>
    </source>
</evidence>
<evidence type="ECO:0000259" key="14">
    <source>
        <dbReference type="PROSITE" id="PS50110"/>
    </source>
</evidence>
<dbReference type="PANTHER" id="PTHR42878">
    <property type="entry name" value="TWO-COMPONENT HISTIDINE KINASE"/>
    <property type="match status" value="1"/>
</dbReference>
<dbReference type="InterPro" id="IPR001789">
    <property type="entry name" value="Sig_transdc_resp-reg_receiver"/>
</dbReference>
<keyword evidence="8" id="KW-0067">ATP-binding</keyword>
<dbReference type="InterPro" id="IPR036097">
    <property type="entry name" value="HisK_dim/P_sf"/>
</dbReference>
<keyword evidence="11" id="KW-0472">Membrane</keyword>
<dbReference type="Pfam" id="PF00072">
    <property type="entry name" value="Response_reg"/>
    <property type="match status" value="1"/>
</dbReference>
<dbReference type="Gene3D" id="3.40.50.2300">
    <property type="match status" value="1"/>
</dbReference>
<dbReference type="NCBIfam" id="TIGR00229">
    <property type="entry name" value="sensory_box"/>
    <property type="match status" value="1"/>
</dbReference>
<dbReference type="InterPro" id="IPR035965">
    <property type="entry name" value="PAS-like_dom_sf"/>
</dbReference>
<dbReference type="SMART" id="SM00086">
    <property type="entry name" value="PAC"/>
    <property type="match status" value="1"/>
</dbReference>
<dbReference type="PROSITE" id="PS50113">
    <property type="entry name" value="PAC"/>
    <property type="match status" value="1"/>
</dbReference>
<evidence type="ECO:0000256" key="8">
    <source>
        <dbReference type="ARBA" id="ARBA00022840"/>
    </source>
</evidence>
<dbReference type="SMART" id="SM00388">
    <property type="entry name" value="HisKA"/>
    <property type="match status" value="1"/>
</dbReference>
<dbReference type="Pfam" id="PF00512">
    <property type="entry name" value="HisKA"/>
    <property type="match status" value="1"/>
</dbReference>
<dbReference type="CDD" id="cd00156">
    <property type="entry name" value="REC"/>
    <property type="match status" value="1"/>
</dbReference>
<proteinExistence type="predicted"/>
<evidence type="ECO:0000256" key="9">
    <source>
        <dbReference type="ARBA" id="ARBA00022989"/>
    </source>
</evidence>
<organism evidence="17 18">
    <name type="scientific">Pseudanabaena yagii GIHE-NHR1</name>
    <dbReference type="NCBI Taxonomy" id="2722753"/>
    <lineage>
        <taxon>Bacteria</taxon>
        <taxon>Bacillati</taxon>
        <taxon>Cyanobacteriota</taxon>
        <taxon>Cyanophyceae</taxon>
        <taxon>Pseudanabaenales</taxon>
        <taxon>Pseudanabaenaceae</taxon>
        <taxon>Pseudanabaena</taxon>
        <taxon>Pseudanabaena yagii</taxon>
    </lineage>
</organism>
<evidence type="ECO:0000256" key="4">
    <source>
        <dbReference type="ARBA" id="ARBA00022679"/>
    </source>
</evidence>
<keyword evidence="18" id="KW-1185">Reference proteome</keyword>
<comment type="caution">
    <text evidence="17">The sequence shown here is derived from an EMBL/GenBank/DDBJ whole genome shotgun (WGS) entry which is preliminary data.</text>
</comment>
<keyword evidence="6" id="KW-0547">Nucleotide-binding</keyword>
<comment type="caution">
    <text evidence="12">Lacks conserved residue(s) required for the propagation of feature annotation.</text>
</comment>
<dbReference type="InterPro" id="IPR013655">
    <property type="entry name" value="PAS_fold_3"/>
</dbReference>
<dbReference type="Pfam" id="PF08447">
    <property type="entry name" value="PAS_3"/>
    <property type="match status" value="1"/>
</dbReference>
<dbReference type="PANTHER" id="PTHR42878:SF7">
    <property type="entry name" value="SENSOR HISTIDINE KINASE GLRK"/>
    <property type="match status" value="1"/>
</dbReference>
<sequence length="371" mass="42866">MTTTLLMIDASDIKRRKYDCYLTSDRPCNYLIMEADTITKAKELCEQKKPDLILLSWQFPDGNGLEFLDWMKQQGQISLIPTLLLVNQKDEHIAAQSTKSGIQDYLVKEHLTPERLMRSLDNLLERMQLLNNVSDVVNLRKRAEAIKLENEEKFLCLVQCSDDVIWSIDLEGKFIYLSPQFKELFDWETNEWIGRSIIDLVHKGDRPRFTDNVQNVLASASKSEMPVEIRHLQKDGSYVWVSAHMTAVKNHQRDVIAIQGISRDISDRIALAYAIRERKFVETRLNESNEALAAMNQELIRAAQQKKEFLTDISHELRTSLNAVLGSIECLQEGVYGDLNDKQRKILQVIEHSENHLLTLIDKVIYFSQSE</sequence>
<evidence type="ECO:0000256" key="11">
    <source>
        <dbReference type="ARBA" id="ARBA00023136"/>
    </source>
</evidence>
<comment type="subcellular location">
    <subcellularLocation>
        <location evidence="2">Membrane</location>
        <topology evidence="2">Multi-pass membrane protein</topology>
    </subcellularLocation>
</comment>
<evidence type="ECO:0000256" key="1">
    <source>
        <dbReference type="ARBA" id="ARBA00000085"/>
    </source>
</evidence>
<feature type="domain" description="PAC" evidence="16">
    <location>
        <begin position="225"/>
        <end position="277"/>
    </location>
</feature>
<evidence type="ECO:0000259" key="15">
    <source>
        <dbReference type="PROSITE" id="PS50112"/>
    </source>
</evidence>
<dbReference type="SMART" id="SM00448">
    <property type="entry name" value="REC"/>
    <property type="match status" value="1"/>
</dbReference>
<dbReference type="Gene3D" id="1.10.287.130">
    <property type="match status" value="1"/>
</dbReference>
<evidence type="ECO:0000256" key="12">
    <source>
        <dbReference type="PROSITE-ProRule" id="PRU00169"/>
    </source>
</evidence>
<dbReference type="Proteomes" id="UP000738376">
    <property type="component" value="Unassembled WGS sequence"/>
</dbReference>
<evidence type="ECO:0000313" key="17">
    <source>
        <dbReference type="EMBL" id="NMF60810.1"/>
    </source>
</evidence>
<dbReference type="SUPFAM" id="SSF47384">
    <property type="entry name" value="Homodimeric domain of signal transducing histidine kinase"/>
    <property type="match status" value="1"/>
</dbReference>
<dbReference type="SUPFAM" id="SSF55785">
    <property type="entry name" value="PYP-like sensor domain (PAS domain)"/>
    <property type="match status" value="1"/>
</dbReference>
<dbReference type="InterPro" id="IPR000700">
    <property type="entry name" value="PAS-assoc_C"/>
</dbReference>
<dbReference type="PROSITE" id="PS50110">
    <property type="entry name" value="RESPONSE_REGULATORY"/>
    <property type="match status" value="1"/>
</dbReference>
<evidence type="ECO:0000256" key="5">
    <source>
        <dbReference type="ARBA" id="ARBA00022692"/>
    </source>
</evidence>
<gene>
    <name evidence="17" type="ORF">HC246_23005</name>
</gene>
<keyword evidence="4" id="KW-0808">Transferase</keyword>
<feature type="domain" description="Response regulatory" evidence="14">
    <location>
        <begin position="4"/>
        <end position="123"/>
    </location>
</feature>
<dbReference type="EC" id="2.7.13.3" evidence="3"/>
<dbReference type="InterPro" id="IPR003661">
    <property type="entry name" value="HisK_dim/P_dom"/>
</dbReference>